<evidence type="ECO:0000313" key="2">
    <source>
        <dbReference type="Proteomes" id="UP000215914"/>
    </source>
</evidence>
<organism evidence="1 2">
    <name type="scientific">Helianthus annuus</name>
    <name type="common">Common sunflower</name>
    <dbReference type="NCBI Taxonomy" id="4232"/>
    <lineage>
        <taxon>Eukaryota</taxon>
        <taxon>Viridiplantae</taxon>
        <taxon>Streptophyta</taxon>
        <taxon>Embryophyta</taxon>
        <taxon>Tracheophyta</taxon>
        <taxon>Spermatophyta</taxon>
        <taxon>Magnoliopsida</taxon>
        <taxon>eudicotyledons</taxon>
        <taxon>Gunneridae</taxon>
        <taxon>Pentapetalae</taxon>
        <taxon>asterids</taxon>
        <taxon>campanulids</taxon>
        <taxon>Asterales</taxon>
        <taxon>Asteraceae</taxon>
        <taxon>Asteroideae</taxon>
        <taxon>Heliantheae alliance</taxon>
        <taxon>Heliantheae</taxon>
        <taxon>Helianthus</taxon>
    </lineage>
</organism>
<protein>
    <submittedName>
        <fullName evidence="1">Uncharacterized protein</fullName>
    </submittedName>
</protein>
<reference evidence="1" key="2">
    <citation type="submission" date="2020-06" db="EMBL/GenBank/DDBJ databases">
        <title>Helianthus annuus Genome sequencing and assembly Release 2.</title>
        <authorList>
            <person name="Gouzy J."/>
            <person name="Langlade N."/>
            <person name="Munos S."/>
        </authorList>
    </citation>
    <scope>NUCLEOTIDE SEQUENCE</scope>
    <source>
        <tissue evidence="1">Leaves</tissue>
    </source>
</reference>
<dbReference type="PANTHER" id="PTHR47150:SF6">
    <property type="entry name" value="OS01G0872900 PROTEIN"/>
    <property type="match status" value="1"/>
</dbReference>
<gene>
    <name evidence="1" type="ORF">HanXRQr2_Chr09g0374991</name>
</gene>
<comment type="caution">
    <text evidence="1">The sequence shown here is derived from an EMBL/GenBank/DDBJ whole genome shotgun (WGS) entry which is preliminary data.</text>
</comment>
<reference evidence="1" key="1">
    <citation type="journal article" date="2017" name="Nature">
        <title>The sunflower genome provides insights into oil metabolism, flowering and Asterid evolution.</title>
        <authorList>
            <person name="Badouin H."/>
            <person name="Gouzy J."/>
            <person name="Grassa C.J."/>
            <person name="Murat F."/>
            <person name="Staton S.E."/>
            <person name="Cottret L."/>
            <person name="Lelandais-Briere C."/>
            <person name="Owens G.L."/>
            <person name="Carrere S."/>
            <person name="Mayjonade B."/>
            <person name="Legrand L."/>
            <person name="Gill N."/>
            <person name="Kane N.C."/>
            <person name="Bowers J.E."/>
            <person name="Hubner S."/>
            <person name="Bellec A."/>
            <person name="Berard A."/>
            <person name="Berges H."/>
            <person name="Blanchet N."/>
            <person name="Boniface M.C."/>
            <person name="Brunel D."/>
            <person name="Catrice O."/>
            <person name="Chaidir N."/>
            <person name="Claudel C."/>
            <person name="Donnadieu C."/>
            <person name="Faraut T."/>
            <person name="Fievet G."/>
            <person name="Helmstetter N."/>
            <person name="King M."/>
            <person name="Knapp S.J."/>
            <person name="Lai Z."/>
            <person name="Le Paslier M.C."/>
            <person name="Lippi Y."/>
            <person name="Lorenzon L."/>
            <person name="Mandel J.R."/>
            <person name="Marage G."/>
            <person name="Marchand G."/>
            <person name="Marquand E."/>
            <person name="Bret-Mestries E."/>
            <person name="Morien E."/>
            <person name="Nambeesan S."/>
            <person name="Nguyen T."/>
            <person name="Pegot-Espagnet P."/>
            <person name="Pouilly N."/>
            <person name="Raftis F."/>
            <person name="Sallet E."/>
            <person name="Schiex T."/>
            <person name="Thomas J."/>
            <person name="Vandecasteele C."/>
            <person name="Vares D."/>
            <person name="Vear F."/>
            <person name="Vautrin S."/>
            <person name="Crespi M."/>
            <person name="Mangin B."/>
            <person name="Burke J.M."/>
            <person name="Salse J."/>
            <person name="Munos S."/>
            <person name="Vincourt P."/>
            <person name="Rieseberg L.H."/>
            <person name="Langlade N.B."/>
        </authorList>
    </citation>
    <scope>NUCLEOTIDE SEQUENCE</scope>
    <source>
        <tissue evidence="1">Leaves</tissue>
    </source>
</reference>
<keyword evidence="2" id="KW-1185">Reference proteome</keyword>
<dbReference type="PANTHER" id="PTHR47150">
    <property type="entry name" value="OS12G0169200 PROTEIN"/>
    <property type="match status" value="1"/>
</dbReference>
<dbReference type="Gramene" id="mRNA:HanXRQr2_Chr09g0374991">
    <property type="protein sequence ID" value="CDS:HanXRQr2_Chr09g0374991.1"/>
    <property type="gene ID" value="HanXRQr2_Chr09g0374991"/>
</dbReference>
<sequence length="59" mass="6806">MWVLEYGTSTDAQDEYLRMSETVTSNSLIKFVEVIISCFSQEYLRMANDDDLARLLHVG</sequence>
<dbReference type="AlphaFoldDB" id="A0A9K3N7I2"/>
<evidence type="ECO:0000313" key="1">
    <source>
        <dbReference type="EMBL" id="KAF5789754.1"/>
    </source>
</evidence>
<dbReference type="Proteomes" id="UP000215914">
    <property type="component" value="Unassembled WGS sequence"/>
</dbReference>
<proteinExistence type="predicted"/>
<dbReference type="EMBL" id="MNCJ02000324">
    <property type="protein sequence ID" value="KAF5789754.1"/>
    <property type="molecule type" value="Genomic_DNA"/>
</dbReference>
<accession>A0A9K3N7I2</accession>
<name>A0A9K3N7I2_HELAN</name>